<comment type="caution">
    <text evidence="1">The sequence shown here is derived from an EMBL/GenBank/DDBJ whole genome shotgun (WGS) entry which is preliminary data.</text>
</comment>
<proteinExistence type="predicted"/>
<dbReference type="AlphaFoldDB" id="A0A1X2GD96"/>
<organism evidence="1 2">
    <name type="scientific">Hesseltinella vesiculosa</name>
    <dbReference type="NCBI Taxonomy" id="101127"/>
    <lineage>
        <taxon>Eukaryota</taxon>
        <taxon>Fungi</taxon>
        <taxon>Fungi incertae sedis</taxon>
        <taxon>Mucoromycota</taxon>
        <taxon>Mucoromycotina</taxon>
        <taxon>Mucoromycetes</taxon>
        <taxon>Mucorales</taxon>
        <taxon>Cunninghamellaceae</taxon>
        <taxon>Hesseltinella</taxon>
    </lineage>
</organism>
<name>A0A1X2GD96_9FUNG</name>
<sequence length="154" mass="17198">MNKGAIFTFSSQNYDNLYFSLRITLSSLPPLLMPMETKLALSPHAPTTKRPRTIVYPTKTDISSIAENVPNQNWTTTANQPFVVALAITSAILIDEEKMLITTLEIYSHNTELDNHAEKATASRIQSSLPELNTRFKDLFVGTVNQAEGFFQCS</sequence>
<keyword evidence="2" id="KW-1185">Reference proteome</keyword>
<accession>A0A1X2GD96</accession>
<dbReference type="Proteomes" id="UP000242146">
    <property type="component" value="Unassembled WGS sequence"/>
</dbReference>
<evidence type="ECO:0000313" key="1">
    <source>
        <dbReference type="EMBL" id="ORX50248.1"/>
    </source>
</evidence>
<evidence type="ECO:0000313" key="2">
    <source>
        <dbReference type="Proteomes" id="UP000242146"/>
    </source>
</evidence>
<protein>
    <submittedName>
        <fullName evidence="1">Uncharacterized protein</fullName>
    </submittedName>
</protein>
<gene>
    <name evidence="1" type="ORF">DM01DRAFT_328640</name>
</gene>
<reference evidence="1 2" key="1">
    <citation type="submission" date="2016-07" db="EMBL/GenBank/DDBJ databases">
        <title>Pervasive Adenine N6-methylation of Active Genes in Fungi.</title>
        <authorList>
            <consortium name="DOE Joint Genome Institute"/>
            <person name="Mondo S.J."/>
            <person name="Dannebaum R.O."/>
            <person name="Kuo R.C."/>
            <person name="Labutti K."/>
            <person name="Haridas S."/>
            <person name="Kuo A."/>
            <person name="Salamov A."/>
            <person name="Ahrendt S.R."/>
            <person name="Lipzen A."/>
            <person name="Sullivan W."/>
            <person name="Andreopoulos W.B."/>
            <person name="Clum A."/>
            <person name="Lindquist E."/>
            <person name="Daum C."/>
            <person name="Ramamoorthy G.K."/>
            <person name="Gryganskyi A."/>
            <person name="Culley D."/>
            <person name="Magnuson J.K."/>
            <person name="James T.Y."/>
            <person name="O'Malley M.A."/>
            <person name="Stajich J.E."/>
            <person name="Spatafora J.W."/>
            <person name="Visel A."/>
            <person name="Grigoriev I.V."/>
        </authorList>
    </citation>
    <scope>NUCLEOTIDE SEQUENCE [LARGE SCALE GENOMIC DNA]</scope>
    <source>
        <strain evidence="1 2">NRRL 3301</strain>
    </source>
</reference>
<dbReference type="EMBL" id="MCGT01000024">
    <property type="protein sequence ID" value="ORX50248.1"/>
    <property type="molecule type" value="Genomic_DNA"/>
</dbReference>